<dbReference type="InterPro" id="IPR012337">
    <property type="entry name" value="RNaseH-like_sf"/>
</dbReference>
<feature type="compositionally biased region" description="Acidic residues" evidence="1">
    <location>
        <begin position="297"/>
        <end position="313"/>
    </location>
</feature>
<dbReference type="STRING" id="69332.A0A388MCH5"/>
<evidence type="ECO:0000313" key="3">
    <source>
        <dbReference type="Proteomes" id="UP000265515"/>
    </source>
</evidence>
<gene>
    <name evidence="2" type="ORF">CBR_g55035</name>
</gene>
<proteinExistence type="predicted"/>
<dbReference type="Proteomes" id="UP000265515">
    <property type="component" value="Unassembled WGS sequence"/>
</dbReference>
<name>A0A388MCH5_CHABU</name>
<dbReference type="OrthoDB" id="1101576at2759"/>
<sequence length="337" mass="37647">MDIHSPLVQNTLKFFLSQCKEEATWGCKEQLNLWADLQTFHKESIEDMLGKDPVTRRVVEESLWTDCATFDISLAQMTASEWWNLHGVSHKKARDISMRVTTMWSARTPCERNWSSLDLVNDKRRDPLSPDSLAKLEYIHWNLQLLDIKKKKSTESLARYLDMWAALKFFNDGETPMSNDPAVLPKAATPADLSDDEVKGVQHDNVDVSLAGRKKNVQPDTGLKVARKRGRSRKYPLQPAASACARTGEDGGEGGEVEEHVARVRKVQGGPALTLDGVETRLSKRLKRKAARKAGVVEDDPTDAEESSNESDEDVGKATGNRTQRGRKLEAPTLAPV</sequence>
<evidence type="ECO:0000256" key="1">
    <source>
        <dbReference type="SAM" id="MobiDB-lite"/>
    </source>
</evidence>
<evidence type="ECO:0008006" key="4">
    <source>
        <dbReference type="Google" id="ProtNLM"/>
    </source>
</evidence>
<organism evidence="2 3">
    <name type="scientific">Chara braunii</name>
    <name type="common">Braun's stonewort</name>
    <dbReference type="NCBI Taxonomy" id="69332"/>
    <lineage>
        <taxon>Eukaryota</taxon>
        <taxon>Viridiplantae</taxon>
        <taxon>Streptophyta</taxon>
        <taxon>Charophyceae</taxon>
        <taxon>Charales</taxon>
        <taxon>Characeae</taxon>
        <taxon>Chara</taxon>
    </lineage>
</organism>
<accession>A0A388MCH5</accession>
<dbReference type="EMBL" id="BFEA01001026">
    <property type="protein sequence ID" value="GBG92266.1"/>
    <property type="molecule type" value="Genomic_DNA"/>
</dbReference>
<protein>
    <recommendedName>
        <fullName evidence="4">HAT C-terminal dimerisation domain-containing protein</fullName>
    </recommendedName>
</protein>
<keyword evidence="3" id="KW-1185">Reference proteome</keyword>
<feature type="region of interest" description="Disordered" evidence="1">
    <location>
        <begin position="285"/>
        <end position="337"/>
    </location>
</feature>
<reference evidence="2 3" key="1">
    <citation type="journal article" date="2018" name="Cell">
        <title>The Chara Genome: Secondary Complexity and Implications for Plant Terrestrialization.</title>
        <authorList>
            <person name="Nishiyama T."/>
            <person name="Sakayama H."/>
            <person name="Vries J.D."/>
            <person name="Buschmann H."/>
            <person name="Saint-Marcoux D."/>
            <person name="Ullrich K.K."/>
            <person name="Haas F.B."/>
            <person name="Vanderstraeten L."/>
            <person name="Becker D."/>
            <person name="Lang D."/>
            <person name="Vosolsobe S."/>
            <person name="Rombauts S."/>
            <person name="Wilhelmsson P.K.I."/>
            <person name="Janitza P."/>
            <person name="Kern R."/>
            <person name="Heyl A."/>
            <person name="Rumpler F."/>
            <person name="Villalobos L.I.A.C."/>
            <person name="Clay J.M."/>
            <person name="Skokan R."/>
            <person name="Toyoda A."/>
            <person name="Suzuki Y."/>
            <person name="Kagoshima H."/>
            <person name="Schijlen E."/>
            <person name="Tajeshwar N."/>
            <person name="Catarino B."/>
            <person name="Hetherington A.J."/>
            <person name="Saltykova A."/>
            <person name="Bonnot C."/>
            <person name="Breuninger H."/>
            <person name="Symeonidi A."/>
            <person name="Radhakrishnan G.V."/>
            <person name="Van Nieuwerburgh F."/>
            <person name="Deforce D."/>
            <person name="Chang C."/>
            <person name="Karol K.G."/>
            <person name="Hedrich R."/>
            <person name="Ulvskov P."/>
            <person name="Glockner G."/>
            <person name="Delwiche C.F."/>
            <person name="Petrasek J."/>
            <person name="Van de Peer Y."/>
            <person name="Friml J."/>
            <person name="Beilby M."/>
            <person name="Dolan L."/>
            <person name="Kohara Y."/>
            <person name="Sugano S."/>
            <person name="Fujiyama A."/>
            <person name="Delaux P.-M."/>
            <person name="Quint M."/>
            <person name="TheiBen G."/>
            <person name="Hagemann M."/>
            <person name="Harholt J."/>
            <person name="Dunand C."/>
            <person name="Zachgo S."/>
            <person name="Langdale J."/>
            <person name="Maumus F."/>
            <person name="Straeten D.V.D."/>
            <person name="Gould S.B."/>
            <person name="Rensing S.A."/>
        </authorList>
    </citation>
    <scope>NUCLEOTIDE SEQUENCE [LARGE SCALE GENOMIC DNA]</scope>
    <source>
        <strain evidence="2 3">S276</strain>
    </source>
</reference>
<comment type="caution">
    <text evidence="2">The sequence shown here is derived from an EMBL/GenBank/DDBJ whole genome shotgun (WGS) entry which is preliminary data.</text>
</comment>
<feature type="region of interest" description="Disordered" evidence="1">
    <location>
        <begin position="226"/>
        <end position="256"/>
    </location>
</feature>
<evidence type="ECO:0000313" key="2">
    <source>
        <dbReference type="EMBL" id="GBG92266.1"/>
    </source>
</evidence>
<dbReference type="Gramene" id="GBG92266">
    <property type="protein sequence ID" value="GBG92266"/>
    <property type="gene ID" value="CBR_g55035"/>
</dbReference>
<dbReference type="AlphaFoldDB" id="A0A388MCH5"/>
<dbReference type="SUPFAM" id="SSF53098">
    <property type="entry name" value="Ribonuclease H-like"/>
    <property type="match status" value="1"/>
</dbReference>